<dbReference type="Proteomes" id="UP001500067">
    <property type="component" value="Unassembled WGS sequence"/>
</dbReference>
<protein>
    <submittedName>
        <fullName evidence="1">Uncharacterized protein</fullName>
    </submittedName>
</protein>
<organism evidence="1 2">
    <name type="scientific">Nemorincola caseinilytica</name>
    <dbReference type="NCBI Taxonomy" id="2054315"/>
    <lineage>
        <taxon>Bacteria</taxon>
        <taxon>Pseudomonadati</taxon>
        <taxon>Bacteroidota</taxon>
        <taxon>Chitinophagia</taxon>
        <taxon>Chitinophagales</taxon>
        <taxon>Chitinophagaceae</taxon>
        <taxon>Nemorincola</taxon>
    </lineage>
</organism>
<evidence type="ECO:0000313" key="2">
    <source>
        <dbReference type="Proteomes" id="UP001500067"/>
    </source>
</evidence>
<comment type="caution">
    <text evidence="1">The sequence shown here is derived from an EMBL/GenBank/DDBJ whole genome shotgun (WGS) entry which is preliminary data.</text>
</comment>
<dbReference type="RefSeq" id="WP_345085625.1">
    <property type="nucleotide sequence ID" value="NZ_BAABFA010000024.1"/>
</dbReference>
<proteinExistence type="predicted"/>
<sequence>MYKAHAQLQVDKSEVLDEEYTRGFHCILQLKNGSTFIMRGGTKNRCEVMLIDKERKRFAVTEVRCEHVKINDVLLGIYEINGEPVLFFKESYGYTPSVYRLRFHPQTGALVAEDLIYDFPRLGMAAMKGNVNNNIVVVKDPASDCYAIGIYRSVGERNEDRIRTIHYDGHHKLLSNVVVPYPASDILNFYIMSIAVNGDKNLFLAAYGAESLLYKNGRVYLARINADNSIPKMKPLDLAHDLRQTNAILLYDNRRNALHMLMNTEVRQGVITGGVHAYTSSVLVIDPETLNTRSVHDLSAAKVTEAKKKIPGKSGEFSGVPQNILLHEDGSTVILMEEMKYQEPSAFGSTAATMTLGDIGILVLEGDSVERTGYYIERRQPNLGTPNPNVMRMHGVDVITTNKDIYLLANEIGENIKRKEEGKRLKTLYRMDRQMVCYALHGGKAEVLQLQEKGTQEEAIFEDFTLRGNYNEATHTFATITKANEGSEKVARVRWIGLE</sequence>
<reference evidence="2" key="1">
    <citation type="journal article" date="2019" name="Int. J. Syst. Evol. Microbiol.">
        <title>The Global Catalogue of Microorganisms (GCM) 10K type strain sequencing project: providing services to taxonomists for standard genome sequencing and annotation.</title>
        <authorList>
            <consortium name="The Broad Institute Genomics Platform"/>
            <consortium name="The Broad Institute Genome Sequencing Center for Infectious Disease"/>
            <person name="Wu L."/>
            <person name="Ma J."/>
        </authorList>
    </citation>
    <scope>NUCLEOTIDE SEQUENCE [LARGE SCALE GENOMIC DNA]</scope>
    <source>
        <strain evidence="2">JCM 32105</strain>
    </source>
</reference>
<dbReference type="EMBL" id="BAABFA010000024">
    <property type="protein sequence ID" value="GAA4470543.1"/>
    <property type="molecule type" value="Genomic_DNA"/>
</dbReference>
<accession>A0ABP8NPD5</accession>
<evidence type="ECO:0000313" key="1">
    <source>
        <dbReference type="EMBL" id="GAA4470543.1"/>
    </source>
</evidence>
<keyword evidence="2" id="KW-1185">Reference proteome</keyword>
<name>A0ABP8NPD5_9BACT</name>
<gene>
    <name evidence="1" type="ORF">GCM10023093_32000</name>
</gene>